<evidence type="ECO:0000313" key="2">
    <source>
        <dbReference type="EMBL" id="KAK6509371.1"/>
    </source>
</evidence>
<proteinExistence type="predicted"/>
<comment type="caution">
    <text evidence="2">The sequence shown here is derived from an EMBL/GenBank/DDBJ whole genome shotgun (WGS) entry which is preliminary data.</text>
</comment>
<organism evidence="2 3">
    <name type="scientific">Arthrobotrys musiformis</name>
    <dbReference type="NCBI Taxonomy" id="47236"/>
    <lineage>
        <taxon>Eukaryota</taxon>
        <taxon>Fungi</taxon>
        <taxon>Dikarya</taxon>
        <taxon>Ascomycota</taxon>
        <taxon>Pezizomycotina</taxon>
        <taxon>Orbiliomycetes</taxon>
        <taxon>Orbiliales</taxon>
        <taxon>Orbiliaceae</taxon>
        <taxon>Arthrobotrys</taxon>
    </lineage>
</organism>
<evidence type="ECO:0000256" key="1">
    <source>
        <dbReference type="SAM" id="SignalP"/>
    </source>
</evidence>
<gene>
    <name evidence="2" type="ORF">TWF481_004121</name>
</gene>
<keyword evidence="1" id="KW-0732">Signal</keyword>
<protein>
    <submittedName>
        <fullName evidence="2">Uncharacterized protein</fullName>
    </submittedName>
</protein>
<reference evidence="2 3" key="1">
    <citation type="submission" date="2023-08" db="EMBL/GenBank/DDBJ databases">
        <authorList>
            <person name="Palmer J.M."/>
        </authorList>
    </citation>
    <scope>NUCLEOTIDE SEQUENCE [LARGE SCALE GENOMIC DNA]</scope>
    <source>
        <strain evidence="2 3">TWF481</strain>
    </source>
</reference>
<accession>A0AAV9WJJ2</accession>
<name>A0AAV9WJJ2_9PEZI</name>
<sequence length="129" mass="13512">MKFSILTATTVILASGLFELATANCVKYWEGTAPFCNSKCPTKLAGRTCKGTGVFSSSGNGGECWSGKKQLCECCGGAPGKPEDPACINPRSFKSKCVGLVRMCSKIGMKENGLEVVCSTYVCGPCLFG</sequence>
<keyword evidence="3" id="KW-1185">Reference proteome</keyword>
<dbReference type="AlphaFoldDB" id="A0AAV9WJJ2"/>
<dbReference type="EMBL" id="JAVHJL010000002">
    <property type="protein sequence ID" value="KAK6509371.1"/>
    <property type="molecule type" value="Genomic_DNA"/>
</dbReference>
<feature type="signal peptide" evidence="1">
    <location>
        <begin position="1"/>
        <end position="23"/>
    </location>
</feature>
<dbReference type="Proteomes" id="UP001370758">
    <property type="component" value="Unassembled WGS sequence"/>
</dbReference>
<evidence type="ECO:0000313" key="3">
    <source>
        <dbReference type="Proteomes" id="UP001370758"/>
    </source>
</evidence>
<feature type="chain" id="PRO_5043788051" evidence="1">
    <location>
        <begin position="24"/>
        <end position="129"/>
    </location>
</feature>